<evidence type="ECO:0000313" key="2">
    <source>
        <dbReference type="Proteomes" id="UP000008177"/>
    </source>
</evidence>
<dbReference type="HOGENOM" id="CLU_2922357_0_0_1"/>
<accession>G2Y0A7</accession>
<gene>
    <name evidence="1" type="ORF">BofuT4_uP116220.1</name>
</gene>
<name>G2Y0A7_BOTF4</name>
<evidence type="ECO:0000313" key="1">
    <source>
        <dbReference type="EMBL" id="CCD46072.1"/>
    </source>
</evidence>
<dbReference type="Proteomes" id="UP000008177">
    <property type="component" value="Unplaced contigs"/>
</dbReference>
<organism evidence="1 2">
    <name type="scientific">Botryotinia fuckeliana (strain T4)</name>
    <name type="common">Noble rot fungus</name>
    <name type="synonym">Botrytis cinerea</name>
    <dbReference type="NCBI Taxonomy" id="999810"/>
    <lineage>
        <taxon>Eukaryota</taxon>
        <taxon>Fungi</taxon>
        <taxon>Dikarya</taxon>
        <taxon>Ascomycota</taxon>
        <taxon>Pezizomycotina</taxon>
        <taxon>Leotiomycetes</taxon>
        <taxon>Helotiales</taxon>
        <taxon>Sclerotiniaceae</taxon>
        <taxon>Botrytis</taxon>
    </lineage>
</organism>
<sequence length="61" mass="7227">MPLLCERVAGLGWSGLARKWCAQVARWEVRGDTRRGRRWEDFWKDECMHGRRYVSDLEGGM</sequence>
<dbReference type="AlphaFoldDB" id="G2Y0A7"/>
<proteinExistence type="predicted"/>
<protein>
    <submittedName>
        <fullName evidence="1">Uncharacterized protein</fullName>
    </submittedName>
</protein>
<reference evidence="2" key="1">
    <citation type="journal article" date="2011" name="PLoS Genet.">
        <title>Genomic analysis of the necrotrophic fungal pathogens Sclerotinia sclerotiorum and Botrytis cinerea.</title>
        <authorList>
            <person name="Amselem J."/>
            <person name="Cuomo C.A."/>
            <person name="van Kan J.A."/>
            <person name="Viaud M."/>
            <person name="Benito E.P."/>
            <person name="Couloux A."/>
            <person name="Coutinho P.M."/>
            <person name="de Vries R.P."/>
            <person name="Dyer P.S."/>
            <person name="Fillinger S."/>
            <person name="Fournier E."/>
            <person name="Gout L."/>
            <person name="Hahn M."/>
            <person name="Kohn L."/>
            <person name="Lapalu N."/>
            <person name="Plummer K.M."/>
            <person name="Pradier J.M."/>
            <person name="Quevillon E."/>
            <person name="Sharon A."/>
            <person name="Simon A."/>
            <person name="ten Have A."/>
            <person name="Tudzynski B."/>
            <person name="Tudzynski P."/>
            <person name="Wincker P."/>
            <person name="Andrew M."/>
            <person name="Anthouard V."/>
            <person name="Beever R.E."/>
            <person name="Beffa R."/>
            <person name="Benoit I."/>
            <person name="Bouzid O."/>
            <person name="Brault B."/>
            <person name="Chen Z."/>
            <person name="Choquer M."/>
            <person name="Collemare J."/>
            <person name="Cotton P."/>
            <person name="Danchin E.G."/>
            <person name="Da Silva C."/>
            <person name="Gautier A."/>
            <person name="Giraud C."/>
            <person name="Giraud T."/>
            <person name="Gonzalez C."/>
            <person name="Grossetete S."/>
            <person name="Guldener U."/>
            <person name="Henrissat B."/>
            <person name="Howlett B.J."/>
            <person name="Kodira C."/>
            <person name="Kretschmer M."/>
            <person name="Lappartient A."/>
            <person name="Leroch M."/>
            <person name="Levis C."/>
            <person name="Mauceli E."/>
            <person name="Neuveglise C."/>
            <person name="Oeser B."/>
            <person name="Pearson M."/>
            <person name="Poulain J."/>
            <person name="Poussereau N."/>
            <person name="Quesneville H."/>
            <person name="Rascle C."/>
            <person name="Schumacher J."/>
            <person name="Segurens B."/>
            <person name="Sexton A."/>
            <person name="Silva E."/>
            <person name="Sirven C."/>
            <person name="Soanes D.M."/>
            <person name="Talbot N.J."/>
            <person name="Templeton M."/>
            <person name="Yandava C."/>
            <person name="Yarden O."/>
            <person name="Zeng Q."/>
            <person name="Rollins J.A."/>
            <person name="Lebrun M.H."/>
            <person name="Dickman M."/>
        </authorList>
    </citation>
    <scope>NUCLEOTIDE SEQUENCE [LARGE SCALE GENOMIC DNA]</scope>
    <source>
        <strain evidence="2">T4</strain>
    </source>
</reference>
<dbReference type="InParanoid" id="G2Y0A7"/>
<dbReference type="EMBL" id="FQ790281">
    <property type="protein sequence ID" value="CCD46072.1"/>
    <property type="molecule type" value="Genomic_DNA"/>
</dbReference>